<keyword evidence="11" id="KW-1185">Reference proteome</keyword>
<dbReference type="GO" id="GO:0016020">
    <property type="term" value="C:membrane"/>
    <property type="evidence" value="ECO:0007669"/>
    <property type="project" value="UniProtKB-SubCell"/>
</dbReference>
<feature type="region of interest" description="Disordered" evidence="6">
    <location>
        <begin position="773"/>
        <end position="799"/>
    </location>
</feature>
<accession>A0A0D9R5R2</accession>
<feature type="region of interest" description="Disordered" evidence="6">
    <location>
        <begin position="954"/>
        <end position="983"/>
    </location>
</feature>
<feature type="region of interest" description="Disordered" evidence="6">
    <location>
        <begin position="1302"/>
        <end position="1321"/>
    </location>
</feature>
<dbReference type="InterPro" id="IPR027970">
    <property type="entry name" value="SPATA31-like"/>
</dbReference>
<feature type="compositionally biased region" description="Polar residues" evidence="6">
    <location>
        <begin position="170"/>
        <end position="180"/>
    </location>
</feature>
<reference evidence="10" key="3">
    <citation type="submission" date="2025-09" db="UniProtKB">
        <authorList>
            <consortium name="Ensembl"/>
        </authorList>
    </citation>
    <scope>IDENTIFICATION</scope>
</reference>
<feature type="region of interest" description="Disordered" evidence="6">
    <location>
        <begin position="60"/>
        <end position="79"/>
    </location>
</feature>
<feature type="compositionally biased region" description="Polar residues" evidence="6">
    <location>
        <begin position="960"/>
        <end position="979"/>
    </location>
</feature>
<dbReference type="Pfam" id="PF15371">
    <property type="entry name" value="DUF4599"/>
    <property type="match status" value="1"/>
</dbReference>
<evidence type="ECO:0000256" key="6">
    <source>
        <dbReference type="SAM" id="MobiDB-lite"/>
    </source>
</evidence>
<dbReference type="Pfam" id="PF14650">
    <property type="entry name" value="FAM75"/>
    <property type="match status" value="1"/>
</dbReference>
<name>A0A0D9R5R2_CHLSB</name>
<evidence type="ECO:0000256" key="2">
    <source>
        <dbReference type="ARBA" id="ARBA00022692"/>
    </source>
</evidence>
<feature type="compositionally biased region" description="Basic residues" evidence="6">
    <location>
        <begin position="63"/>
        <end position="74"/>
    </location>
</feature>
<evidence type="ECO:0000256" key="5">
    <source>
        <dbReference type="ARBA" id="ARBA00035009"/>
    </source>
</evidence>
<dbReference type="GeneTree" id="ENSGT00950000183043"/>
<comment type="similarity">
    <text evidence="5">Belongs to the SPATA31 family.</text>
</comment>
<evidence type="ECO:0000256" key="4">
    <source>
        <dbReference type="ARBA" id="ARBA00023136"/>
    </source>
</evidence>
<dbReference type="STRING" id="60711.ENSCSAP00000003951"/>
<comment type="subcellular location">
    <subcellularLocation>
        <location evidence="1">Membrane</location>
        <topology evidence="1">Single-pass membrane protein</topology>
    </subcellularLocation>
</comment>
<sequence>MENILCFLNSYTETGLSPDSHYLDIDPNFICLSGLGLFILYLFYVVLTLYSSATEKNNDIQKHQGRARRRRKGGTFKGFPDRKCFQREVEEERKLLSILKSFGPPVSCSPLGQHHDTTRFRRLLCPDPVCQVCNRATADIQRLLSWESLKDAAPSVSPLDSADSVTESSFTLSSAPSATPTEDLILSPRPKLSPPQLILSSDFITSLADLFSPSPLRDPLPPQPVSPLDSKFPVDHSSPLQLPFPLLPPHHIQRAEPSLQPEASFCLNTIFSLDSTQCQDISQAMNPTDSCADHHKPPISAALPLEDCSVTQSKSRLTILKPFAEMLSLGGSGGTSTYAPTIKGIDHSCPASSEFSWWQPHAKDSFSSNFVPSDFMEELLTLLSSEASLGGHSVANVIQPVNISFVSHDILALLERQVKKRCDFLMWKENGKKPGSFPTQLRQNYQLNSSRKMLASIADKHDLAESFPFGASKGKLEGQHIHQQPPYSKCFEDHLEQKYVQLFWGLPSLHSESLHPTVLVKCGCSSMFVFFNGITNTSISQESQVLPPPQPLSLPTTQALPLPQTLPRGQSPHLTQVQSQAQHQSPLPALLPSPLFLIRICGVCFHRPQNEAQSLTPSEINLLECNVLQKVQESVWGLPSVVKKSQEDFCPPAPNLALVRKSFKVHVPISIIPGDFPLSSEVRKKLEQHIRKRLIQRRWGLPRRIHESLSLRLPQSKISELSVSESIHGPLHASSVEGQSLNVLKKLGSIIPRTLHERSSNILSLENVGNYQGCSQETGPKNHLLQDPETTSDEDLRSDSERDLDTHMMHLSGNHSGERLGQKQLENALRVHLSKKFEEINEGRMPGTLHSSWHSVKQTMSLAEESQSQIKHRNMAALASEDHGLDTSQEISFLGSNKQKMLEAHIKSFHMRMLWGLPHKVPESIEIFKLKDDVSNSFSHFDLPFSASFISRGDSKDGVSKSNRQSTFQGGKLGTTSSVPVLDCPHPVTSPVGKEKSDTLGRQFSDTDHDLIETDSKYRASTPLRRVTTDFQGEKLETTSSFSTLGHPQLVTSPVDQEKHETLKREFADTDNDLTESVPTTEDGRQTFLPPAHSIIEDVSQTQTVPASRCSPELPIMQAGVGHESRDKRESASNVNRLQGSRKTFPVTTGSKEMFKEEETCALQSQSRNNLTSSKSGSCSVTNVKTSTSHETEIFPPRVSVPQDPKSSYLKNQMLSQLKLVQREDSQPQSHFTDTSIALENLSSKDLLTHPQGISSGDMGTSQVLHVHLEDRGIRVAQQQEPRVPTHVLQKCQVKNFPPAIKRVSPMRPKGGELGGGDAGLETSQLRRKSYTIHNKTSGEVLGSKSSPTLKTQAPPENLFRKWMKTFLQRFNKPSIAYEQQEISRAKGSSLSSSVQNRGRVTRRAAFIGTTEGQKIRKDTRDSLEEKLGHKRGIDVTCPQEPVSFPVEPGKAQHNPEVQVRAEPVLGYPCNYTAPSCKVTCTKSCSQQAVFVGQNYPTRIREITDKNRQPEKVEAFKGKILCQRHPQSVPHKPVPHSNPTCRHQVSLVCPAVLISAKSTVFSDVPLLTRQKMLLKHFQGGKFPPTK</sequence>
<evidence type="ECO:0000256" key="1">
    <source>
        <dbReference type="ARBA" id="ARBA00004167"/>
    </source>
</evidence>
<dbReference type="Ensembl" id="ENSCSAT00000005733.1">
    <property type="protein sequence ID" value="ENSCSAP00000003951.1"/>
    <property type="gene ID" value="ENSCSAG00000007683.1"/>
</dbReference>
<evidence type="ECO:0000313" key="11">
    <source>
        <dbReference type="Proteomes" id="UP000029965"/>
    </source>
</evidence>
<protein>
    <submittedName>
        <fullName evidence="10">Uncharacterized protein</fullName>
    </submittedName>
</protein>
<feature type="domain" description="SPATA31-like" evidence="9">
    <location>
        <begin position="66"/>
        <end position="163"/>
    </location>
</feature>
<feature type="domain" description="SPATA31" evidence="8">
    <location>
        <begin position="483"/>
        <end position="853"/>
    </location>
</feature>
<proteinExistence type="inferred from homology"/>
<evidence type="ECO:0000259" key="9">
    <source>
        <dbReference type="Pfam" id="PF15371"/>
    </source>
</evidence>
<dbReference type="OMA" id="FHMRMLW"/>
<evidence type="ECO:0000256" key="3">
    <source>
        <dbReference type="ARBA" id="ARBA00022989"/>
    </source>
</evidence>
<keyword evidence="2 7" id="KW-0812">Transmembrane</keyword>
<dbReference type="PANTHER" id="PTHR21859">
    <property type="entry name" value="ACROSOME-SPECIFIC PROTEIN"/>
    <property type="match status" value="1"/>
</dbReference>
<dbReference type="EMBL" id="AQIB01021336">
    <property type="status" value="NOT_ANNOTATED_CDS"/>
    <property type="molecule type" value="Genomic_DNA"/>
</dbReference>
<evidence type="ECO:0000313" key="10">
    <source>
        <dbReference type="Ensembl" id="ENSCSAP00000003951.1"/>
    </source>
</evidence>
<dbReference type="eggNOG" id="ENOG502SH7F">
    <property type="taxonomic scope" value="Eukaryota"/>
</dbReference>
<reference evidence="10 11" key="1">
    <citation type="submission" date="2014-03" db="EMBL/GenBank/DDBJ databases">
        <authorList>
            <person name="Warren W."/>
            <person name="Wilson R.K."/>
        </authorList>
    </citation>
    <scope>NUCLEOTIDE SEQUENCE</scope>
</reference>
<keyword evidence="3 7" id="KW-1133">Transmembrane helix</keyword>
<dbReference type="InterPro" id="IPR039509">
    <property type="entry name" value="SPATA31"/>
</dbReference>
<dbReference type="Proteomes" id="UP000029965">
    <property type="component" value="Chromosome 12"/>
</dbReference>
<feature type="region of interest" description="Disordered" evidence="6">
    <location>
        <begin position="170"/>
        <end position="189"/>
    </location>
</feature>
<feature type="transmembrane region" description="Helical" evidence="7">
    <location>
        <begin position="29"/>
        <end position="50"/>
    </location>
</feature>
<organism evidence="10 11">
    <name type="scientific">Chlorocebus sabaeus</name>
    <name type="common">Green monkey</name>
    <name type="synonym">Simia sabaea</name>
    <dbReference type="NCBI Taxonomy" id="60711"/>
    <lineage>
        <taxon>Eukaryota</taxon>
        <taxon>Metazoa</taxon>
        <taxon>Chordata</taxon>
        <taxon>Craniata</taxon>
        <taxon>Vertebrata</taxon>
        <taxon>Euteleostomi</taxon>
        <taxon>Mammalia</taxon>
        <taxon>Eutheria</taxon>
        <taxon>Euarchontoglires</taxon>
        <taxon>Primates</taxon>
        <taxon>Haplorrhini</taxon>
        <taxon>Catarrhini</taxon>
        <taxon>Cercopithecidae</taxon>
        <taxon>Cercopithecinae</taxon>
        <taxon>Chlorocebus</taxon>
    </lineage>
</organism>
<evidence type="ECO:0000256" key="7">
    <source>
        <dbReference type="SAM" id="Phobius"/>
    </source>
</evidence>
<reference evidence="10" key="2">
    <citation type="submission" date="2025-08" db="UniProtKB">
        <authorList>
            <consortium name="Ensembl"/>
        </authorList>
    </citation>
    <scope>IDENTIFICATION</scope>
</reference>
<evidence type="ECO:0000259" key="8">
    <source>
        <dbReference type="Pfam" id="PF14650"/>
    </source>
</evidence>
<dbReference type="PANTHER" id="PTHR21859:SF12">
    <property type="entry name" value="SPERMATOGENESIS-ASSOCIATED PROTEIN 31D1"/>
    <property type="match status" value="1"/>
</dbReference>
<keyword evidence="4 7" id="KW-0472">Membrane</keyword>